<dbReference type="SUPFAM" id="SSF51658">
    <property type="entry name" value="Xylose isomerase-like"/>
    <property type="match status" value="1"/>
</dbReference>
<comment type="cofactor">
    <cofactor evidence="1">
        <name>Zn(2+)</name>
        <dbReference type="ChEBI" id="CHEBI:29105"/>
    </cofactor>
</comment>
<keyword evidence="7" id="KW-0862">Zinc</keyword>
<feature type="domain" description="Xylose isomerase-like TIM barrel" evidence="10">
    <location>
        <begin position="31"/>
        <end position="287"/>
    </location>
</feature>
<dbReference type="GeneID" id="34684352"/>
<keyword evidence="8" id="KW-0234">DNA repair</keyword>
<dbReference type="GO" id="GO:0008311">
    <property type="term" value="F:double-stranded DNA 3'-5' DNA exonuclease activity"/>
    <property type="evidence" value="ECO:0007669"/>
    <property type="project" value="EnsemblFungi"/>
</dbReference>
<dbReference type="CDD" id="cd00019">
    <property type="entry name" value="AP2Ec"/>
    <property type="match status" value="1"/>
</dbReference>
<dbReference type="PANTHER" id="PTHR21445:SF0">
    <property type="entry name" value="APURINIC-APYRIMIDINIC ENDONUCLEASE"/>
    <property type="match status" value="1"/>
</dbReference>
<dbReference type="HAMAP" id="MF_00152">
    <property type="entry name" value="Nfo"/>
    <property type="match status" value="1"/>
</dbReference>
<dbReference type="PROSITE" id="PS51432">
    <property type="entry name" value="AP_NUCLEASE_F2_4"/>
    <property type="match status" value="1"/>
</dbReference>
<dbReference type="PANTHER" id="PTHR21445">
    <property type="entry name" value="ENDONUCLEASE IV ENDODEOXYRIBONUCLEASE IV"/>
    <property type="match status" value="1"/>
</dbReference>
<feature type="compositionally biased region" description="Basic and acidic residues" evidence="9">
    <location>
        <begin position="298"/>
        <end position="307"/>
    </location>
</feature>
<evidence type="ECO:0000256" key="6">
    <source>
        <dbReference type="ARBA" id="ARBA00022801"/>
    </source>
</evidence>
<dbReference type="GO" id="GO:0005634">
    <property type="term" value="C:nucleus"/>
    <property type="evidence" value="ECO:0007669"/>
    <property type="project" value="EnsemblFungi"/>
</dbReference>
<comment type="similarity">
    <text evidence="2">Belongs to the AP endonuclease 2 family.</text>
</comment>
<evidence type="ECO:0000256" key="5">
    <source>
        <dbReference type="ARBA" id="ARBA00022763"/>
    </source>
</evidence>
<feature type="compositionally biased region" description="Basic residues" evidence="9">
    <location>
        <begin position="336"/>
        <end position="354"/>
    </location>
</feature>
<reference evidence="11 12" key="1">
    <citation type="submission" date="2014-12" db="EMBL/GenBank/DDBJ databases">
        <authorList>
            <person name="Neuveglise Cecile"/>
        </authorList>
    </citation>
    <scope>NUCLEOTIDE SEQUENCE [LARGE SCALE GENOMIC DNA]</scope>
    <source>
        <strain evidence="11 12">CBS 12615</strain>
    </source>
</reference>
<dbReference type="FunFam" id="3.20.20.150:FF:000001">
    <property type="entry name" value="Probable endonuclease 4"/>
    <property type="match status" value="1"/>
</dbReference>
<dbReference type="GO" id="GO:0003906">
    <property type="term" value="F:DNA-(apurinic or apyrimidinic site) endonuclease activity"/>
    <property type="evidence" value="ECO:0007669"/>
    <property type="project" value="EnsemblFungi"/>
</dbReference>
<evidence type="ECO:0000256" key="2">
    <source>
        <dbReference type="ARBA" id="ARBA00005340"/>
    </source>
</evidence>
<dbReference type="EMBL" id="LN736361">
    <property type="protein sequence ID" value="CEP60941.1"/>
    <property type="molecule type" value="Genomic_DNA"/>
</dbReference>
<dbReference type="PROSITE" id="PS00730">
    <property type="entry name" value="AP_NUCLEASE_F2_2"/>
    <property type="match status" value="1"/>
</dbReference>
<evidence type="ECO:0000259" key="10">
    <source>
        <dbReference type="Pfam" id="PF01261"/>
    </source>
</evidence>
<keyword evidence="5" id="KW-0227">DNA damage</keyword>
<gene>
    <name evidence="11" type="ORF">LALA0_S02e03158g</name>
</gene>
<accession>A0A0C7N6A5</accession>
<evidence type="ECO:0000256" key="8">
    <source>
        <dbReference type="ARBA" id="ARBA00023204"/>
    </source>
</evidence>
<feature type="compositionally biased region" description="Basic and acidic residues" evidence="9">
    <location>
        <begin position="316"/>
        <end position="328"/>
    </location>
</feature>
<protein>
    <recommendedName>
        <fullName evidence="3">Apurinic-apyrimidinic endonuclease 1</fullName>
    </recommendedName>
</protein>
<dbReference type="OrthoDB" id="7663182at2759"/>
<dbReference type="SMART" id="SM00518">
    <property type="entry name" value="AP2Ec"/>
    <property type="match status" value="1"/>
</dbReference>
<dbReference type="GO" id="GO:0005739">
    <property type="term" value="C:mitochondrion"/>
    <property type="evidence" value="ECO:0007669"/>
    <property type="project" value="EnsemblFungi"/>
</dbReference>
<dbReference type="Gene3D" id="3.20.20.150">
    <property type="entry name" value="Divalent-metal-dependent TIM barrel enzymes"/>
    <property type="match status" value="1"/>
</dbReference>
<dbReference type="GO" id="GO:0003677">
    <property type="term" value="F:DNA binding"/>
    <property type="evidence" value="ECO:0007669"/>
    <property type="project" value="InterPro"/>
</dbReference>
<organism evidence="11 12">
    <name type="scientific">Lachancea lanzarotensis</name>
    <dbReference type="NCBI Taxonomy" id="1245769"/>
    <lineage>
        <taxon>Eukaryota</taxon>
        <taxon>Fungi</taxon>
        <taxon>Dikarya</taxon>
        <taxon>Ascomycota</taxon>
        <taxon>Saccharomycotina</taxon>
        <taxon>Saccharomycetes</taxon>
        <taxon>Saccharomycetales</taxon>
        <taxon>Saccharomycetaceae</taxon>
        <taxon>Lachancea</taxon>
    </lineage>
</organism>
<dbReference type="NCBIfam" id="TIGR00587">
    <property type="entry name" value="nfo"/>
    <property type="match status" value="1"/>
</dbReference>
<dbReference type="Pfam" id="PF01261">
    <property type="entry name" value="AP_endonuc_2"/>
    <property type="match status" value="1"/>
</dbReference>
<dbReference type="RefSeq" id="XP_022627179.1">
    <property type="nucleotide sequence ID" value="XM_022773677.1"/>
</dbReference>
<dbReference type="InterPro" id="IPR036237">
    <property type="entry name" value="Xyl_isomerase-like_sf"/>
</dbReference>
<dbReference type="PROSITE" id="PS00731">
    <property type="entry name" value="AP_NUCLEASE_F2_3"/>
    <property type="match status" value="1"/>
</dbReference>
<dbReference type="GO" id="GO:0008270">
    <property type="term" value="F:zinc ion binding"/>
    <property type="evidence" value="ECO:0007669"/>
    <property type="project" value="InterPro"/>
</dbReference>
<dbReference type="STRING" id="1245769.A0A0C7N6A5"/>
<sequence>MSQFARCTTSKYKFGAHISTAGGISNSVTNAFNIGCNAFAMFLKSPRRWISPDYSPEEIEKFKKNCQELGYNPLVDILPHGQYFINLANPELEKAEKSYESFLDDLQRCEQLGIGLYNFHPGSSLKADHEKQLHQLAGYINKAHKATSFVKVVLENMAGTGSLVGSDLGDLRKVIDLVDDKSRIGVCVDTCHTFAAGYDISTESAFDAFWADFDKTVGFKYLSAIHLNDSKAPLAANRDLHEKLGEGFLGLTVFKLVAKAEFLQGIPVVLETPQPTNEGYGEEIKLLEWLENYDSTKDKQEFDEKTESLQTTGAKSRTEQLAKFDKKTAKQTATKTPKKTTKKVTKTTTAKRTRKADNTDVKTETKRPKQEEDHSQDTDDQ</sequence>
<dbReference type="HOGENOM" id="CLU_025885_1_0_1"/>
<evidence type="ECO:0000313" key="12">
    <source>
        <dbReference type="Proteomes" id="UP000054304"/>
    </source>
</evidence>
<dbReference type="Proteomes" id="UP000054304">
    <property type="component" value="Unassembled WGS sequence"/>
</dbReference>
<feature type="compositionally biased region" description="Basic and acidic residues" evidence="9">
    <location>
        <begin position="355"/>
        <end position="381"/>
    </location>
</feature>
<evidence type="ECO:0000256" key="7">
    <source>
        <dbReference type="ARBA" id="ARBA00022833"/>
    </source>
</evidence>
<feature type="region of interest" description="Disordered" evidence="9">
    <location>
        <begin position="298"/>
        <end position="381"/>
    </location>
</feature>
<dbReference type="InterPro" id="IPR018246">
    <property type="entry name" value="AP_endonuc_F2_Zn_BS"/>
</dbReference>
<dbReference type="GO" id="GO:0006284">
    <property type="term" value="P:base-excision repair"/>
    <property type="evidence" value="ECO:0007669"/>
    <property type="project" value="EnsemblFungi"/>
</dbReference>
<keyword evidence="6" id="KW-0378">Hydrolase</keyword>
<dbReference type="InterPro" id="IPR001719">
    <property type="entry name" value="AP_endonuc_2"/>
</dbReference>
<evidence type="ECO:0000256" key="9">
    <source>
        <dbReference type="SAM" id="MobiDB-lite"/>
    </source>
</evidence>
<dbReference type="NCBIfam" id="NF002199">
    <property type="entry name" value="PRK01060.1-4"/>
    <property type="match status" value="1"/>
</dbReference>
<evidence type="ECO:0000313" key="11">
    <source>
        <dbReference type="EMBL" id="CEP60941.1"/>
    </source>
</evidence>
<name>A0A0C7N6A5_9SACH</name>
<keyword evidence="12" id="KW-1185">Reference proteome</keyword>
<proteinExistence type="inferred from homology"/>
<dbReference type="InterPro" id="IPR013022">
    <property type="entry name" value="Xyl_isomerase-like_TIM-brl"/>
</dbReference>
<evidence type="ECO:0000256" key="4">
    <source>
        <dbReference type="ARBA" id="ARBA00022723"/>
    </source>
</evidence>
<keyword evidence="4" id="KW-0479">Metal-binding</keyword>
<dbReference type="GO" id="GO:0017005">
    <property type="term" value="F:3'-tyrosyl-DNA phosphodiesterase activity"/>
    <property type="evidence" value="ECO:0007669"/>
    <property type="project" value="EnsemblFungi"/>
</dbReference>
<dbReference type="AlphaFoldDB" id="A0A0C7N6A5"/>
<evidence type="ECO:0000256" key="1">
    <source>
        <dbReference type="ARBA" id="ARBA00001947"/>
    </source>
</evidence>
<evidence type="ECO:0000256" key="3">
    <source>
        <dbReference type="ARBA" id="ARBA00021759"/>
    </source>
</evidence>
<dbReference type="PROSITE" id="PS00729">
    <property type="entry name" value="AP_NUCLEASE_F2_1"/>
    <property type="match status" value="1"/>
</dbReference>